<dbReference type="Pfam" id="PF08448">
    <property type="entry name" value="PAS_4"/>
    <property type="match status" value="1"/>
</dbReference>
<keyword evidence="3" id="KW-0804">Transcription</keyword>
<evidence type="ECO:0000259" key="4">
    <source>
        <dbReference type="PROSITE" id="PS50043"/>
    </source>
</evidence>
<feature type="domain" description="HTH luxR-type" evidence="4">
    <location>
        <begin position="145"/>
        <end position="210"/>
    </location>
</feature>
<keyword evidence="6" id="KW-1185">Reference proteome</keyword>
<comment type="caution">
    <text evidence="5">The sequence shown here is derived from an EMBL/GenBank/DDBJ whole genome shotgun (WGS) entry which is preliminary data.</text>
</comment>
<dbReference type="Pfam" id="PF00196">
    <property type="entry name" value="GerE"/>
    <property type="match status" value="1"/>
</dbReference>
<dbReference type="SMART" id="SM00421">
    <property type="entry name" value="HTH_LUXR"/>
    <property type="match status" value="1"/>
</dbReference>
<reference evidence="5 6" key="1">
    <citation type="submission" date="2018-02" db="EMBL/GenBank/DDBJ databases">
        <authorList>
            <person name="Machado R.A."/>
        </authorList>
    </citation>
    <scope>NUCLEOTIDE SEQUENCE [LARGE SCALE GENOMIC DNA]</scope>
    <source>
        <strain evidence="5 6">T327</strain>
    </source>
</reference>
<dbReference type="InterPro" id="IPR000792">
    <property type="entry name" value="Tscrpt_reg_LuxR_C"/>
</dbReference>
<proteinExistence type="predicted"/>
<protein>
    <submittedName>
        <fullName evidence="5">Helix-turn-helix transcriptional regulator</fullName>
    </submittedName>
</protein>
<evidence type="ECO:0000256" key="1">
    <source>
        <dbReference type="ARBA" id="ARBA00023015"/>
    </source>
</evidence>
<dbReference type="InterPro" id="IPR016032">
    <property type="entry name" value="Sig_transdc_resp-reg_C-effctor"/>
</dbReference>
<dbReference type="PANTHER" id="PTHR44688:SF16">
    <property type="entry name" value="DNA-BINDING TRANSCRIPTIONAL ACTIVATOR DEVR_DOSR"/>
    <property type="match status" value="1"/>
</dbReference>
<accession>A0ABX0GLA6</accession>
<gene>
    <name evidence="5" type="ORF">C5471_20765</name>
</gene>
<name>A0ABX0GLA6_9GAMM</name>
<dbReference type="InterPro" id="IPR013656">
    <property type="entry name" value="PAS_4"/>
</dbReference>
<dbReference type="InterPro" id="IPR036388">
    <property type="entry name" value="WH-like_DNA-bd_sf"/>
</dbReference>
<sequence>MKSYEISPQIINTLEISHEPWGIKDSSSNFIYGNSATKKFIHNFKESFDYEGLYDHELPWDGAEFSEEFIVQDKNVMVKEQRICSIETHIFGEEKILSSYFCEKSPFYHEDGNCIGVTYHCWKAKEYSLSQLHQYHKKLPSSIILQPPTDIFTQQEWDIIFFFLQKYTRKQIGQRLNITYHTVETYMAKIYDKIGVNSNKQLEEYCLANNFHHYVPERFLLTYTQETSRCSF</sequence>
<evidence type="ECO:0000313" key="5">
    <source>
        <dbReference type="EMBL" id="NHB90003.1"/>
    </source>
</evidence>
<organism evidence="5 6">
    <name type="scientific">Photorhabdus tasmaniensis</name>
    <dbReference type="NCBI Taxonomy" id="1004159"/>
    <lineage>
        <taxon>Bacteria</taxon>
        <taxon>Pseudomonadati</taxon>
        <taxon>Pseudomonadota</taxon>
        <taxon>Gammaproteobacteria</taxon>
        <taxon>Enterobacterales</taxon>
        <taxon>Morganellaceae</taxon>
        <taxon>Photorhabdus</taxon>
    </lineage>
</organism>
<dbReference type="Proteomes" id="UP000697802">
    <property type="component" value="Unassembled WGS sequence"/>
</dbReference>
<dbReference type="PANTHER" id="PTHR44688">
    <property type="entry name" value="DNA-BINDING TRANSCRIPTIONAL ACTIVATOR DEVR_DOSR"/>
    <property type="match status" value="1"/>
</dbReference>
<evidence type="ECO:0000256" key="2">
    <source>
        <dbReference type="ARBA" id="ARBA00023125"/>
    </source>
</evidence>
<evidence type="ECO:0000313" key="6">
    <source>
        <dbReference type="Proteomes" id="UP000697802"/>
    </source>
</evidence>
<dbReference type="SUPFAM" id="SSF46894">
    <property type="entry name" value="C-terminal effector domain of the bipartite response regulators"/>
    <property type="match status" value="1"/>
</dbReference>
<keyword evidence="2" id="KW-0238">DNA-binding</keyword>
<dbReference type="RefSeq" id="WP_133814758.1">
    <property type="nucleotide sequence ID" value="NZ_CAWPIF010000064.1"/>
</dbReference>
<dbReference type="PROSITE" id="PS50043">
    <property type="entry name" value="HTH_LUXR_2"/>
    <property type="match status" value="1"/>
</dbReference>
<dbReference type="Gene3D" id="1.10.10.10">
    <property type="entry name" value="Winged helix-like DNA-binding domain superfamily/Winged helix DNA-binding domain"/>
    <property type="match status" value="1"/>
</dbReference>
<evidence type="ECO:0000256" key="3">
    <source>
        <dbReference type="ARBA" id="ARBA00023163"/>
    </source>
</evidence>
<dbReference type="EMBL" id="PUJU01000064">
    <property type="protein sequence ID" value="NHB90003.1"/>
    <property type="molecule type" value="Genomic_DNA"/>
</dbReference>
<keyword evidence="1" id="KW-0805">Transcription regulation</keyword>